<accession>A0A845Q055</accession>
<protein>
    <submittedName>
        <fullName evidence="2">DUF3078 domain-containing protein</fullName>
    </submittedName>
</protein>
<dbReference type="InterPro" id="IPR021428">
    <property type="entry name" value="DUF3078"/>
</dbReference>
<sequence length="306" mass="34390">MKNSLLSIFAFIGIATLSAQQTLPKNDTTKAWSITGQNTVMLNQTAFSNWIGGGANNVGWLASTNYNFTYEKGKDLWENNVNLGYGQNNTKGTGHRKTQDFINLSSNYGREFAKHWYFSGGVGFQSQFAPGYEDGNNPDAPKISNFMAPGYLNVGVGVTYRPHDNFTMTLRPANARWTFVTDKDLQKEGNYGLKHDGDSSLFQFGFLGTAVYKVQLMDNISLINNASVFSNYLDHPERLVLNYSGILNMKINKYISANLTLDLLYDHNQIQKTQLKQTLGVGFAYNINRGTKRSESARHKEWQHKS</sequence>
<organism evidence="2 3">
    <name type="scientific">Elizabethkingia argenteiflava</name>
    <dbReference type="NCBI Taxonomy" id="2681556"/>
    <lineage>
        <taxon>Bacteria</taxon>
        <taxon>Pseudomonadati</taxon>
        <taxon>Bacteroidota</taxon>
        <taxon>Flavobacteriia</taxon>
        <taxon>Flavobacteriales</taxon>
        <taxon>Weeksellaceae</taxon>
        <taxon>Elizabethkingia</taxon>
    </lineage>
</organism>
<dbReference type="RefSeq" id="WP_166520313.1">
    <property type="nucleotide sequence ID" value="NZ_JAAABJ010000641.1"/>
</dbReference>
<gene>
    <name evidence="2" type="ORF">GNY06_12040</name>
</gene>
<dbReference type="Pfam" id="PF11276">
    <property type="entry name" value="DUF3078"/>
    <property type="match status" value="1"/>
</dbReference>
<name>A0A845Q055_9FLAO</name>
<evidence type="ECO:0000313" key="3">
    <source>
        <dbReference type="Proteomes" id="UP000553459"/>
    </source>
</evidence>
<comment type="caution">
    <text evidence="2">The sequence shown here is derived from an EMBL/GenBank/DDBJ whole genome shotgun (WGS) entry which is preliminary data.</text>
</comment>
<proteinExistence type="predicted"/>
<evidence type="ECO:0000256" key="1">
    <source>
        <dbReference type="SAM" id="SignalP"/>
    </source>
</evidence>
<keyword evidence="3" id="KW-1185">Reference proteome</keyword>
<reference evidence="2 3" key="1">
    <citation type="submission" date="2019-11" db="EMBL/GenBank/DDBJ databases">
        <title>Characterization of Elizabethkingia argenteiflava sp. nov., isolated from inner surface of Soybean Pods.</title>
        <authorList>
            <person name="Mo S."/>
        </authorList>
    </citation>
    <scope>NUCLEOTIDE SEQUENCE [LARGE SCALE GENOMIC DNA]</scope>
    <source>
        <strain evidence="2 3">YB22</strain>
    </source>
</reference>
<keyword evidence="1" id="KW-0732">Signal</keyword>
<feature type="signal peptide" evidence="1">
    <location>
        <begin position="1"/>
        <end position="19"/>
    </location>
</feature>
<dbReference type="AlphaFoldDB" id="A0A845Q055"/>
<evidence type="ECO:0000313" key="2">
    <source>
        <dbReference type="EMBL" id="NAW52067.1"/>
    </source>
</evidence>
<dbReference type="Proteomes" id="UP000553459">
    <property type="component" value="Unassembled WGS sequence"/>
</dbReference>
<dbReference type="EMBL" id="JAAABJ010000641">
    <property type="protein sequence ID" value="NAW52067.1"/>
    <property type="molecule type" value="Genomic_DNA"/>
</dbReference>
<feature type="chain" id="PRO_5032816899" evidence="1">
    <location>
        <begin position="20"/>
        <end position="306"/>
    </location>
</feature>